<protein>
    <submittedName>
        <fullName evidence="3">Uncharacterized protein</fullName>
    </submittedName>
</protein>
<sequence length="557" mass="62790">MLVSSPRLAVLSTILATSTATTFQPKIPTPAIRDAILKKATLITPEQSRQLRSQNERELSDDSTDYYSKSSTFANAFGFNPTLFSLSYSRCAQVKQFDDQMAAREDTTSVFTTKHFAIFRLCPSKSCDPYAVTPSGDDDAENADRESYMGMDFATYQAYREDKYKQYQYVNSESARAAADSFKKIQDQFTVGGASGSGCSSNYGEYMIELEDYLQIIQENVNDRFGEYCTYCEKCMYGEYQNWAQNQGRALFEQHEDGWKNLQFERQLGGCADYDQCRYYANSCKTGLDDDVTDYFQCTAQGNYYVGPHCAEDGVSITLGAYMDDECNVYAGDVYKLTGTQVDQEAVDNWSQGNLVALFPSEAFQENMYGLYGGWESMCITCSEASASMFNRINDETAVNQLCLNLYESSARCDHHFNNYQSKSKSIGLYDKERMQLSCNYIDRAKMGTYDESGLLSIPDSILVQYTPDSIKQSQYYDAAYPYVSKVSGWQIFGLLASLIAVIALTAWSIKLHRSLTKKGQWRPIRRNKKTALAHPVELTRPDSGIGMARQSSAYMS</sequence>
<feature type="transmembrane region" description="Helical" evidence="1">
    <location>
        <begin position="490"/>
        <end position="510"/>
    </location>
</feature>
<evidence type="ECO:0000256" key="2">
    <source>
        <dbReference type="SAM" id="SignalP"/>
    </source>
</evidence>
<feature type="signal peptide" evidence="2">
    <location>
        <begin position="1"/>
        <end position="20"/>
    </location>
</feature>
<proteinExistence type="predicted"/>
<comment type="caution">
    <text evidence="3">The sequence shown here is derived from an EMBL/GenBank/DDBJ whole genome shotgun (WGS) entry which is preliminary data.</text>
</comment>
<keyword evidence="4" id="KW-1185">Reference proteome</keyword>
<evidence type="ECO:0000313" key="4">
    <source>
        <dbReference type="Proteomes" id="UP001530400"/>
    </source>
</evidence>
<evidence type="ECO:0000256" key="1">
    <source>
        <dbReference type="SAM" id="Phobius"/>
    </source>
</evidence>
<feature type="chain" id="PRO_5044821449" evidence="2">
    <location>
        <begin position="21"/>
        <end position="557"/>
    </location>
</feature>
<dbReference type="EMBL" id="JALLPJ020000388">
    <property type="protein sequence ID" value="KAL3793613.1"/>
    <property type="molecule type" value="Genomic_DNA"/>
</dbReference>
<dbReference type="Proteomes" id="UP001530400">
    <property type="component" value="Unassembled WGS sequence"/>
</dbReference>
<keyword evidence="1" id="KW-0472">Membrane</keyword>
<keyword evidence="1" id="KW-0812">Transmembrane</keyword>
<name>A0ABD3PZM3_9STRA</name>
<keyword evidence="1" id="KW-1133">Transmembrane helix</keyword>
<reference evidence="3 4" key="1">
    <citation type="submission" date="2024-10" db="EMBL/GenBank/DDBJ databases">
        <title>Updated reference genomes for cyclostephanoid diatoms.</title>
        <authorList>
            <person name="Roberts W.R."/>
            <person name="Alverson A.J."/>
        </authorList>
    </citation>
    <scope>NUCLEOTIDE SEQUENCE [LARGE SCALE GENOMIC DNA]</scope>
    <source>
        <strain evidence="3 4">AJA010-31</strain>
    </source>
</reference>
<evidence type="ECO:0000313" key="3">
    <source>
        <dbReference type="EMBL" id="KAL3793613.1"/>
    </source>
</evidence>
<dbReference type="AlphaFoldDB" id="A0ABD3PZM3"/>
<accession>A0ABD3PZM3</accession>
<gene>
    <name evidence="3" type="ORF">ACHAWO_001662</name>
</gene>
<organism evidence="3 4">
    <name type="scientific">Cyclotella atomus</name>
    <dbReference type="NCBI Taxonomy" id="382360"/>
    <lineage>
        <taxon>Eukaryota</taxon>
        <taxon>Sar</taxon>
        <taxon>Stramenopiles</taxon>
        <taxon>Ochrophyta</taxon>
        <taxon>Bacillariophyta</taxon>
        <taxon>Coscinodiscophyceae</taxon>
        <taxon>Thalassiosirophycidae</taxon>
        <taxon>Stephanodiscales</taxon>
        <taxon>Stephanodiscaceae</taxon>
        <taxon>Cyclotella</taxon>
    </lineage>
</organism>
<keyword evidence="2" id="KW-0732">Signal</keyword>